<dbReference type="OrthoDB" id="436496at2759"/>
<evidence type="ECO:0000313" key="1">
    <source>
        <dbReference type="EMBL" id="THH26526.1"/>
    </source>
</evidence>
<dbReference type="Proteomes" id="UP000308730">
    <property type="component" value="Unassembled WGS sequence"/>
</dbReference>
<name>A0A4S4MKZ0_9APHY</name>
<protein>
    <recommendedName>
        <fullName evidence="3">FAD-binding FR-type domain-containing protein</fullName>
    </recommendedName>
</protein>
<dbReference type="Gene3D" id="3.40.50.80">
    <property type="entry name" value="Nucleotide-binding domain of ferredoxin-NADP reductase (FNR) module"/>
    <property type="match status" value="1"/>
</dbReference>
<evidence type="ECO:0000313" key="2">
    <source>
        <dbReference type="Proteomes" id="UP000308730"/>
    </source>
</evidence>
<sequence length="642" mass="70655">MSALQGWHPGEKSIQRKLGVDGATSVSYTVIEAEMPEQHREFHTTRLPFVPITTLDKDGRPWTSLAAGSSGQLGFVTSPYRTKLRMDIRLIHGDPLEENVKLFGKGKMLIAGIGIEFSSRRRNKFAGYVTDIYQKDDKLVTELEVNEAIGNCPKYINLRDLVPHPDIHPEVQYRNLHMSDTDRLPNDIIDFIHASDTVFLGSSYTPEKEDERRFPAHVGQNQRGGRQGFVRVNPVNGRTVVLPDFSGNRLMTSLGNIEATPLAALSFVSFTEGHILYLTGGARTLVGEEAQAVMPRQNVVTCLHVTGFVYIRDALTVRQRPGSEVVRSPYSPPVKLLADELQGTSAALFGNEVSVTLSKVEIYSNDLATFTWDASEPLLIQPGQTAVLDFKALLGSVQYSHMAPWNPSSINDDRIRTWTISRANTPPQKSTQFALTMREKKGGTVTGALFTIARKLASHRPELLENATPMGLTVGLVGIVGEFVMEEPVRPMLWFAGGIGITPYFAMLTALTTPSEPPSASANDKPRNIDLVVSTREPDILSSLILGSIHTPSPARIHLTVDIFTNEPFTTPPILSSSLSNVVVIFRAHHGRVSDAFVKNIQDVKEKVVYLCGPKAFERSILDALGEVGVDGSTVKREGFEY</sequence>
<dbReference type="EMBL" id="SGPM01000338">
    <property type="protein sequence ID" value="THH26526.1"/>
    <property type="molecule type" value="Genomic_DNA"/>
</dbReference>
<evidence type="ECO:0008006" key="3">
    <source>
        <dbReference type="Google" id="ProtNLM"/>
    </source>
</evidence>
<dbReference type="AlphaFoldDB" id="A0A4S4MKZ0"/>
<reference evidence="1 2" key="1">
    <citation type="submission" date="2019-02" db="EMBL/GenBank/DDBJ databases">
        <title>Genome sequencing of the rare red list fungi Antrodiella citrinella (Flaviporus citrinellus).</title>
        <authorList>
            <person name="Buettner E."/>
            <person name="Kellner H."/>
        </authorList>
    </citation>
    <scope>NUCLEOTIDE SEQUENCE [LARGE SCALE GENOMIC DNA]</scope>
    <source>
        <strain evidence="1 2">DSM 108506</strain>
    </source>
</reference>
<dbReference type="InterPro" id="IPR039261">
    <property type="entry name" value="FNR_nucleotide-bd"/>
</dbReference>
<organism evidence="1 2">
    <name type="scientific">Antrodiella citrinella</name>
    <dbReference type="NCBI Taxonomy" id="2447956"/>
    <lineage>
        <taxon>Eukaryota</taxon>
        <taxon>Fungi</taxon>
        <taxon>Dikarya</taxon>
        <taxon>Basidiomycota</taxon>
        <taxon>Agaricomycotina</taxon>
        <taxon>Agaricomycetes</taxon>
        <taxon>Polyporales</taxon>
        <taxon>Steccherinaceae</taxon>
        <taxon>Antrodiella</taxon>
    </lineage>
</organism>
<keyword evidence="2" id="KW-1185">Reference proteome</keyword>
<comment type="caution">
    <text evidence="1">The sequence shown here is derived from an EMBL/GenBank/DDBJ whole genome shotgun (WGS) entry which is preliminary data.</text>
</comment>
<accession>A0A4S4MKZ0</accession>
<dbReference type="PANTHER" id="PTHR42815:SF2">
    <property type="entry name" value="FAD-BINDING, PUTATIVE (AFU_ORTHOLOGUE AFUA_6G07600)-RELATED"/>
    <property type="match status" value="1"/>
</dbReference>
<dbReference type="SUPFAM" id="SSF52343">
    <property type="entry name" value="Ferredoxin reductase-like, C-terminal NADP-linked domain"/>
    <property type="match status" value="1"/>
</dbReference>
<gene>
    <name evidence="1" type="ORF">EUX98_g7656</name>
</gene>
<proteinExistence type="predicted"/>
<dbReference type="PANTHER" id="PTHR42815">
    <property type="entry name" value="FAD-BINDING, PUTATIVE (AFU_ORTHOLOGUE AFUA_6G07600)-RELATED"/>
    <property type="match status" value="1"/>
</dbReference>